<name>A0A0N4TTC0_BRUPA</name>
<proteinExistence type="predicted"/>
<dbReference type="InterPro" id="IPR018276">
    <property type="entry name" value="DDA1_dom"/>
</dbReference>
<evidence type="ECO:0000313" key="3">
    <source>
        <dbReference type="EMBL" id="VDN93130.1"/>
    </source>
</evidence>
<evidence type="ECO:0000256" key="1">
    <source>
        <dbReference type="SAM" id="MobiDB-lite"/>
    </source>
</evidence>
<dbReference type="AlphaFoldDB" id="A0A0N4TTC0"/>
<dbReference type="Proteomes" id="UP000278627">
    <property type="component" value="Unassembled WGS sequence"/>
</dbReference>
<dbReference type="EMBL" id="UZAD01013259">
    <property type="protein sequence ID" value="VDN93130.1"/>
    <property type="molecule type" value="Genomic_DNA"/>
</dbReference>
<reference evidence="5" key="1">
    <citation type="submission" date="2017-02" db="UniProtKB">
        <authorList>
            <consortium name="WormBaseParasite"/>
        </authorList>
    </citation>
    <scope>IDENTIFICATION</scope>
</reference>
<evidence type="ECO:0000259" key="2">
    <source>
        <dbReference type="Pfam" id="PF10172"/>
    </source>
</evidence>
<protein>
    <submittedName>
        <fullName evidence="5">DDA1 domain-containing protein</fullName>
    </submittedName>
</protein>
<feature type="region of interest" description="Disordered" evidence="1">
    <location>
        <begin position="134"/>
        <end position="176"/>
    </location>
</feature>
<evidence type="ECO:0000313" key="4">
    <source>
        <dbReference type="Proteomes" id="UP000278627"/>
    </source>
</evidence>
<feature type="domain" description="DET1- and DDB1-associated protein 1" evidence="2">
    <location>
        <begin position="49"/>
        <end position="103"/>
    </location>
</feature>
<evidence type="ECO:0000313" key="5">
    <source>
        <dbReference type="WBParaSite" id="BPAG_0001198201-mRNA-1"/>
    </source>
</evidence>
<reference evidence="3 4" key="2">
    <citation type="submission" date="2018-11" db="EMBL/GenBank/DDBJ databases">
        <authorList>
            <consortium name="Pathogen Informatics"/>
        </authorList>
    </citation>
    <scope>NUCLEOTIDE SEQUENCE [LARGE SCALE GENOMIC DNA]</scope>
</reference>
<dbReference type="Pfam" id="PF10172">
    <property type="entry name" value="DDA1"/>
    <property type="match status" value="1"/>
</dbReference>
<organism evidence="5">
    <name type="scientific">Brugia pahangi</name>
    <name type="common">Filarial nematode worm</name>
    <dbReference type="NCBI Taxonomy" id="6280"/>
    <lineage>
        <taxon>Eukaryota</taxon>
        <taxon>Metazoa</taxon>
        <taxon>Ecdysozoa</taxon>
        <taxon>Nematoda</taxon>
        <taxon>Chromadorea</taxon>
        <taxon>Rhabditida</taxon>
        <taxon>Spirurina</taxon>
        <taxon>Spiruromorpha</taxon>
        <taxon>Filarioidea</taxon>
        <taxon>Onchocercidae</taxon>
        <taxon>Brugia</taxon>
    </lineage>
</organism>
<feature type="compositionally biased region" description="Low complexity" evidence="1">
    <location>
        <begin position="134"/>
        <end position="143"/>
    </location>
</feature>
<accession>A0A0N4TTC0</accession>
<sequence length="176" mass="19668">MTSAQLISDISQYCSLTSGTKVCGSSYHHCEPVALSLAWCGFSEMSIADFLKDLPSRDKANFSSFLKQNGKPVVVRISKQTDDEKRIIFDMKPLLLRYLQSNWGNNPTCSTSVKFTYFDALIFDQQKIKANDESSSVVVSNRSARSERKRASDVSSNTIDESESSSGARAKTRRRE</sequence>
<keyword evidence="4" id="KW-1185">Reference proteome</keyword>
<dbReference type="WBParaSite" id="BPAG_0001198201-mRNA-1">
    <property type="protein sequence ID" value="BPAG_0001198201-mRNA-1"/>
    <property type="gene ID" value="BPAG_0001198201"/>
</dbReference>
<gene>
    <name evidence="3" type="ORF">BPAG_LOCUS11944</name>
</gene>